<dbReference type="InterPro" id="IPR029510">
    <property type="entry name" value="Ald_DH_CS_GLU"/>
</dbReference>
<dbReference type="InterPro" id="IPR015590">
    <property type="entry name" value="Aldehyde_DH_dom"/>
</dbReference>
<dbReference type="GeneID" id="96904283"/>
<dbReference type="HOGENOM" id="CLU_005391_3_1_1"/>
<evidence type="ECO:0000256" key="5">
    <source>
        <dbReference type="PROSITE-ProRule" id="PRU10007"/>
    </source>
</evidence>
<dbReference type="GO" id="GO:0005811">
    <property type="term" value="C:lipid droplet"/>
    <property type="evidence" value="ECO:0007669"/>
    <property type="project" value="EnsemblFungi"/>
</dbReference>
<dbReference type="Gene3D" id="3.40.605.10">
    <property type="entry name" value="Aldehyde Dehydrogenase, Chain A, domain 1"/>
    <property type="match status" value="1"/>
</dbReference>
<feature type="domain" description="Aldehyde dehydrogenase" evidence="7">
    <location>
        <begin position="41"/>
        <end position="454"/>
    </location>
</feature>
<sequence>MATLNYTPLEVIDTKIQSSRNFYLARQLQLSHEKSPAKADLLFRQTQLKKLYNSILKHEENLIQAMFQDYHRARQESIGTEINPLLNATLHIINHLSKWMKPKRVSDNSPPFICGSIKVEKIARGNVLVISPFNFPVLLALVPVAHAIGAGNSVILKPSERTAHTALVMQRIIEEAGFPDGLVQVVQGAIDETQRLITSKDLDMIFYTGSPTVGSIIAQEAAKNLTPCVLELGGKSPTFITENFNDKNLKTALKRIFFGAFGNSGQICVSPDYLLVHESKYNKVAALAKEVLIEMFPEVNDSTEFTHLISETAYNTTLKKLEATSGEKFQAKSDLSDTNICVPPTLIFNCQWEDSTMQQENFAPILPVLKYSNLDDTLDKIIATHNNPLVQYIFSDSNEEISHILLRLKSGDCVINDTILHVGIQDAPFGGIGNSGYGNYGGIYGFNAFTHERTFFKQPFWNDVFLSMRYAPFTQKKTKLIKATTRNMSSFDKNGHEYWYLNKWFPLSFLIIISGMLYKALV</sequence>
<dbReference type="Gene3D" id="3.40.309.10">
    <property type="entry name" value="Aldehyde Dehydrogenase, Chain A, domain 2"/>
    <property type="match status" value="1"/>
</dbReference>
<dbReference type="GO" id="GO:0006665">
    <property type="term" value="P:sphingolipid metabolic process"/>
    <property type="evidence" value="ECO:0007669"/>
    <property type="project" value="EnsemblFungi"/>
</dbReference>
<dbReference type="Pfam" id="PF00171">
    <property type="entry name" value="Aldedh"/>
    <property type="match status" value="1"/>
</dbReference>
<dbReference type="PANTHER" id="PTHR43570:SF16">
    <property type="entry name" value="ALDEHYDE DEHYDROGENASE TYPE III, ISOFORM Q"/>
    <property type="match status" value="1"/>
</dbReference>
<dbReference type="SUPFAM" id="SSF53720">
    <property type="entry name" value="ALDH-like"/>
    <property type="match status" value="1"/>
</dbReference>
<dbReference type="PROSITE" id="PS00687">
    <property type="entry name" value="ALDEHYDE_DEHYDR_GLU"/>
    <property type="match status" value="1"/>
</dbReference>
<dbReference type="PIRSF" id="PIRSF036492">
    <property type="entry name" value="ALDH"/>
    <property type="match status" value="1"/>
</dbReference>
<dbReference type="Proteomes" id="UP000001640">
    <property type="component" value="Chromosome 6"/>
</dbReference>
<dbReference type="InterPro" id="IPR012394">
    <property type="entry name" value="Aldehyde_DH_NAD(P)"/>
</dbReference>
<dbReference type="GO" id="GO:0006744">
    <property type="term" value="P:ubiquinone biosynthetic process"/>
    <property type="evidence" value="ECO:0007669"/>
    <property type="project" value="EnsemblFungi"/>
</dbReference>
<dbReference type="InterPro" id="IPR016162">
    <property type="entry name" value="Ald_DH_N"/>
</dbReference>
<dbReference type="OMA" id="PCIQGQV"/>
<dbReference type="EMBL" id="HE576757">
    <property type="protein sequence ID" value="CCC70635.1"/>
    <property type="molecule type" value="Genomic_DNA"/>
</dbReference>
<evidence type="ECO:0000259" key="7">
    <source>
        <dbReference type="Pfam" id="PF00171"/>
    </source>
</evidence>
<comment type="similarity">
    <text evidence="1 3 6">Belongs to the aldehyde dehydrogenase family.</text>
</comment>
<dbReference type="OrthoDB" id="440325at2759"/>
<dbReference type="InterPro" id="IPR016161">
    <property type="entry name" value="Ald_DH/histidinol_DH"/>
</dbReference>
<dbReference type="RefSeq" id="XP_003676990.1">
    <property type="nucleotide sequence ID" value="XM_003676942.1"/>
</dbReference>
<gene>
    <name evidence="8" type="primary">NCAS0F01510</name>
    <name evidence="8" type="ordered locus">NCAS_0F01510</name>
</gene>
<keyword evidence="2 3" id="KW-0560">Oxidoreductase</keyword>
<dbReference type="FunCoup" id="G0VGL4">
    <property type="interactions" value="516"/>
</dbReference>
<dbReference type="AlphaFoldDB" id="G0VGL4"/>
<evidence type="ECO:0000256" key="3">
    <source>
        <dbReference type="PIRNR" id="PIRNR036492"/>
    </source>
</evidence>
<keyword evidence="9" id="KW-1185">Reference proteome</keyword>
<evidence type="ECO:0000256" key="1">
    <source>
        <dbReference type="ARBA" id="ARBA00009986"/>
    </source>
</evidence>
<feature type="active site" evidence="4 5">
    <location>
        <position position="231"/>
    </location>
</feature>
<dbReference type="STRING" id="1064592.G0VGL4"/>
<organism evidence="8 9">
    <name type="scientific">Naumovozyma castellii</name>
    <name type="common">Yeast</name>
    <name type="synonym">Saccharomyces castellii</name>
    <dbReference type="NCBI Taxonomy" id="27288"/>
    <lineage>
        <taxon>Eukaryota</taxon>
        <taxon>Fungi</taxon>
        <taxon>Dikarya</taxon>
        <taxon>Ascomycota</taxon>
        <taxon>Saccharomycotina</taxon>
        <taxon>Saccharomycetes</taxon>
        <taxon>Saccharomycetales</taxon>
        <taxon>Saccharomycetaceae</taxon>
        <taxon>Naumovozyma</taxon>
    </lineage>
</organism>
<dbReference type="GO" id="GO:0005741">
    <property type="term" value="C:mitochondrial outer membrane"/>
    <property type="evidence" value="ECO:0007669"/>
    <property type="project" value="EnsemblFungi"/>
</dbReference>
<feature type="active site" evidence="4">
    <location>
        <position position="268"/>
    </location>
</feature>
<dbReference type="GO" id="GO:0018484">
    <property type="term" value="F:4-hydroxybenzaldehyde dehydrogenase (NAD+) activity"/>
    <property type="evidence" value="ECO:0007669"/>
    <property type="project" value="EnsemblFungi"/>
</dbReference>
<dbReference type="PANTHER" id="PTHR43570">
    <property type="entry name" value="ALDEHYDE DEHYDROGENASE"/>
    <property type="match status" value="1"/>
</dbReference>
<dbReference type="GO" id="GO:0046185">
    <property type="term" value="P:aldehyde catabolic process"/>
    <property type="evidence" value="ECO:0007669"/>
    <property type="project" value="EnsemblFungi"/>
</dbReference>
<dbReference type="GO" id="GO:0047770">
    <property type="term" value="F:carboxylate reductase activity"/>
    <property type="evidence" value="ECO:0007669"/>
    <property type="project" value="EnsemblFungi"/>
</dbReference>
<evidence type="ECO:0000313" key="8">
    <source>
        <dbReference type="EMBL" id="CCC70635.1"/>
    </source>
</evidence>
<evidence type="ECO:0000313" key="9">
    <source>
        <dbReference type="Proteomes" id="UP000001640"/>
    </source>
</evidence>
<name>G0VGL4_NAUCA</name>
<evidence type="ECO:0000256" key="6">
    <source>
        <dbReference type="RuleBase" id="RU003345"/>
    </source>
</evidence>
<reference evidence="8 9" key="1">
    <citation type="journal article" date="2011" name="Proc. Natl. Acad. Sci. U.S.A.">
        <title>Evolutionary erosion of yeast sex chromosomes by mating-type switching accidents.</title>
        <authorList>
            <person name="Gordon J.L."/>
            <person name="Armisen D."/>
            <person name="Proux-Wera E."/>
            <person name="Oheigeartaigh S.S."/>
            <person name="Byrne K.P."/>
            <person name="Wolfe K.H."/>
        </authorList>
    </citation>
    <scope>NUCLEOTIDE SEQUENCE [LARGE SCALE GENOMIC DNA]</scope>
    <source>
        <strain evidence="9">ATCC 76901 / BCRC 22586 / CBS 4309 / NBRC 1992 / NRRL Y-12630</strain>
    </source>
</reference>
<dbReference type="InParanoid" id="G0VGL4"/>
<dbReference type="eggNOG" id="KOG2456">
    <property type="taxonomic scope" value="Eukaryota"/>
</dbReference>
<proteinExistence type="inferred from homology"/>
<dbReference type="InterPro" id="IPR016163">
    <property type="entry name" value="Ald_DH_C"/>
</dbReference>
<evidence type="ECO:0000256" key="2">
    <source>
        <dbReference type="ARBA" id="ARBA00023002"/>
    </source>
</evidence>
<evidence type="ECO:0000256" key="4">
    <source>
        <dbReference type="PIRSR" id="PIRSR036492-1"/>
    </source>
</evidence>
<reference key="2">
    <citation type="submission" date="2011-08" db="EMBL/GenBank/DDBJ databases">
        <title>Genome sequence of Naumovozyma castellii.</title>
        <authorList>
            <person name="Gordon J.L."/>
            <person name="Armisen D."/>
            <person name="Proux-Wera E."/>
            <person name="OhEigeartaigh S.S."/>
            <person name="Byrne K.P."/>
            <person name="Wolfe K.H."/>
        </authorList>
    </citation>
    <scope>NUCLEOTIDE SEQUENCE</scope>
    <source>
        <strain>Type strain:CBS 4309</strain>
    </source>
</reference>
<dbReference type="KEGG" id="ncs:NCAS_0F01510"/>
<accession>G0VGL4</accession>
<protein>
    <recommendedName>
        <fullName evidence="3">Aldehyde dehydrogenase</fullName>
    </recommendedName>
</protein>